<evidence type="ECO:0000256" key="8">
    <source>
        <dbReference type="RuleBase" id="RU362026"/>
    </source>
</evidence>
<dbReference type="SUPFAM" id="SSF53335">
    <property type="entry name" value="S-adenosyl-L-methionine-dependent methyltransferases"/>
    <property type="match status" value="1"/>
</dbReference>
<protein>
    <recommendedName>
        <fullName evidence="8">Methyltransferase</fullName>
        <ecNumber evidence="8">2.1.1.-</ecNumber>
    </recommendedName>
</protein>
<keyword evidence="4" id="KW-0949">S-adenosyl-L-methionine</keyword>
<dbReference type="GO" id="GO:0009007">
    <property type="term" value="F:site-specific DNA-methyltransferase (adenine-specific) activity"/>
    <property type="evidence" value="ECO:0007669"/>
    <property type="project" value="TreeGrafter"/>
</dbReference>
<evidence type="ECO:0000256" key="4">
    <source>
        <dbReference type="ARBA" id="ARBA00022691"/>
    </source>
</evidence>
<dbReference type="GO" id="GO:0008170">
    <property type="term" value="F:N-methyltransferase activity"/>
    <property type="evidence" value="ECO:0007669"/>
    <property type="project" value="InterPro"/>
</dbReference>
<keyword evidence="2" id="KW-0489">Methyltransferase</keyword>
<comment type="similarity">
    <text evidence="1">Belongs to the N(4)/N(6)-methyltransferase family. N(4) subfamily.</text>
</comment>
<dbReference type="PROSITE" id="PS00093">
    <property type="entry name" value="N4_MTASE"/>
    <property type="match status" value="1"/>
</dbReference>
<evidence type="ECO:0000256" key="1">
    <source>
        <dbReference type="ARBA" id="ARBA00010203"/>
    </source>
</evidence>
<dbReference type="Gene3D" id="3.40.50.150">
    <property type="entry name" value="Vaccinia Virus protein VP39"/>
    <property type="match status" value="1"/>
</dbReference>
<evidence type="ECO:0000313" key="11">
    <source>
        <dbReference type="Proteomes" id="UP000093352"/>
    </source>
</evidence>
<gene>
    <name evidence="10" type="ORF">BBG48_004080</name>
</gene>
<dbReference type="STRING" id="1871336.BBG48_01975"/>
<name>A0A371IM71_9FIRM</name>
<dbReference type="PANTHER" id="PTHR13370:SF3">
    <property type="entry name" value="TRNA (GUANINE(10)-N2)-METHYLTRANSFERASE HOMOLOG"/>
    <property type="match status" value="1"/>
</dbReference>
<reference evidence="10 11" key="1">
    <citation type="journal article" date="2016" name="Genome Announc.">
        <title>Draft Genome Sequence of Criibacterium bergeronii gen. nov., sp. nov., Strain CCRI-22567T, Isolated from a Vaginal Sample from a Woman with Bacterial Vaginosis.</title>
        <authorList>
            <person name="Maheux A.F."/>
            <person name="Berube E."/>
            <person name="Boudreau D.K."/>
            <person name="Raymond F."/>
            <person name="Corbeil J."/>
            <person name="Roy P.H."/>
            <person name="Boissinot M."/>
            <person name="Omar R.F."/>
        </authorList>
    </citation>
    <scope>NUCLEOTIDE SEQUENCE [LARGE SCALE GENOMIC DNA]</scope>
    <source>
        <strain evidence="10 11">CCRI-22567</strain>
    </source>
</reference>
<dbReference type="InterPro" id="IPR002941">
    <property type="entry name" value="DNA_methylase_N4/N6"/>
</dbReference>
<comment type="catalytic activity">
    <reaction evidence="7">
        <text>a 2'-deoxycytidine in DNA + S-adenosyl-L-methionine = an N(4)-methyl-2'-deoxycytidine in DNA + S-adenosyl-L-homocysteine + H(+)</text>
        <dbReference type="Rhea" id="RHEA:16857"/>
        <dbReference type="Rhea" id="RHEA-COMP:11369"/>
        <dbReference type="Rhea" id="RHEA-COMP:13674"/>
        <dbReference type="ChEBI" id="CHEBI:15378"/>
        <dbReference type="ChEBI" id="CHEBI:57856"/>
        <dbReference type="ChEBI" id="CHEBI:59789"/>
        <dbReference type="ChEBI" id="CHEBI:85452"/>
        <dbReference type="ChEBI" id="CHEBI:137933"/>
        <dbReference type="EC" id="2.1.1.113"/>
    </reaction>
</comment>
<dbReference type="InterPro" id="IPR017985">
    <property type="entry name" value="MeTrfase_CN4_CS"/>
</dbReference>
<evidence type="ECO:0000259" key="9">
    <source>
        <dbReference type="Pfam" id="PF01555"/>
    </source>
</evidence>
<evidence type="ECO:0000313" key="10">
    <source>
        <dbReference type="EMBL" id="RDY21536.1"/>
    </source>
</evidence>
<accession>A0A371IM71</accession>
<dbReference type="GO" id="GO:0009307">
    <property type="term" value="P:DNA restriction-modification system"/>
    <property type="evidence" value="ECO:0007669"/>
    <property type="project" value="UniProtKB-KW"/>
</dbReference>
<organism evidence="10 11">
    <name type="scientific">Criibacterium bergeronii</name>
    <dbReference type="NCBI Taxonomy" id="1871336"/>
    <lineage>
        <taxon>Bacteria</taxon>
        <taxon>Bacillati</taxon>
        <taxon>Bacillota</taxon>
        <taxon>Clostridia</taxon>
        <taxon>Peptostreptococcales</taxon>
        <taxon>Filifactoraceae</taxon>
        <taxon>Criibacterium</taxon>
    </lineage>
</organism>
<dbReference type="PANTHER" id="PTHR13370">
    <property type="entry name" value="RNA METHYLASE-RELATED"/>
    <property type="match status" value="1"/>
</dbReference>
<sequence length="316" mass="35076">MRLDTIINRDALCALRELPAESVHCCVTSPPYYALRDYGMDAQIGREDTPEQYIARLVEVFRELKRVLRPDGTFWLNIADTYCGTGSKGSYTDPKNPKGRNGQSLSLARRAAGCKQKDLIGIPWLLAFALRSDGWYLRSAIIWQKDNPMPESVRDRPSRCYENVFLLTKSKSYYYDAAAIAEPIAPTTAARYRGGRSAGHKYDGEVPGQGKVQGINRARTGGYYDEALMPTTRNKRDVWHINTVPYKGGHFAAFPPKLAETCILAGCPKGGVVLDPFFGSGTTGLAAKSLDRHYIGIELNYDYCTLARARIGGETN</sequence>
<keyword evidence="6" id="KW-0238">DNA-binding</keyword>
<keyword evidence="11" id="KW-1185">Reference proteome</keyword>
<dbReference type="GO" id="GO:0005737">
    <property type="term" value="C:cytoplasm"/>
    <property type="evidence" value="ECO:0007669"/>
    <property type="project" value="TreeGrafter"/>
</dbReference>
<dbReference type="GO" id="GO:0032259">
    <property type="term" value="P:methylation"/>
    <property type="evidence" value="ECO:0007669"/>
    <property type="project" value="UniProtKB-KW"/>
</dbReference>
<dbReference type="AlphaFoldDB" id="A0A371IM71"/>
<proteinExistence type="inferred from homology"/>
<comment type="caution">
    <text evidence="10">The sequence shown here is derived from an EMBL/GenBank/DDBJ whole genome shotgun (WGS) entry which is preliminary data.</text>
</comment>
<dbReference type="EMBL" id="MBEW02000006">
    <property type="protein sequence ID" value="RDY21536.1"/>
    <property type="molecule type" value="Genomic_DNA"/>
</dbReference>
<dbReference type="GO" id="GO:0003677">
    <property type="term" value="F:DNA binding"/>
    <property type="evidence" value="ECO:0007669"/>
    <property type="project" value="UniProtKB-KW"/>
</dbReference>
<evidence type="ECO:0000256" key="5">
    <source>
        <dbReference type="ARBA" id="ARBA00022747"/>
    </source>
</evidence>
<evidence type="ECO:0000256" key="2">
    <source>
        <dbReference type="ARBA" id="ARBA00022603"/>
    </source>
</evidence>
<dbReference type="GO" id="GO:0015667">
    <property type="term" value="F:site-specific DNA-methyltransferase (cytosine-N4-specific) activity"/>
    <property type="evidence" value="ECO:0007669"/>
    <property type="project" value="UniProtKB-EC"/>
</dbReference>
<evidence type="ECO:0000256" key="6">
    <source>
        <dbReference type="ARBA" id="ARBA00023125"/>
    </source>
</evidence>
<dbReference type="PRINTS" id="PR00508">
    <property type="entry name" value="S21N4MTFRASE"/>
</dbReference>
<feature type="domain" description="DNA methylase N-4/N-6" evidence="9">
    <location>
        <begin position="23"/>
        <end position="307"/>
    </location>
</feature>
<dbReference type="Proteomes" id="UP000093352">
    <property type="component" value="Unassembled WGS sequence"/>
</dbReference>
<dbReference type="Pfam" id="PF01555">
    <property type="entry name" value="N6_N4_Mtase"/>
    <property type="match status" value="1"/>
</dbReference>
<evidence type="ECO:0000256" key="3">
    <source>
        <dbReference type="ARBA" id="ARBA00022679"/>
    </source>
</evidence>
<dbReference type="InterPro" id="IPR001091">
    <property type="entry name" value="RM_Methyltransferase"/>
</dbReference>
<dbReference type="EC" id="2.1.1.-" evidence="8"/>
<dbReference type="RefSeq" id="WP_068912363.1">
    <property type="nucleotide sequence ID" value="NZ_MBEW02000006.1"/>
</dbReference>
<dbReference type="InterPro" id="IPR029063">
    <property type="entry name" value="SAM-dependent_MTases_sf"/>
</dbReference>
<evidence type="ECO:0000256" key="7">
    <source>
        <dbReference type="ARBA" id="ARBA00049120"/>
    </source>
</evidence>
<keyword evidence="5" id="KW-0680">Restriction system</keyword>
<keyword evidence="3" id="KW-0808">Transferase</keyword>